<reference evidence="4" key="1">
    <citation type="submission" date="2017-02" db="UniProtKB">
        <authorList>
            <consortium name="WormBaseParasite"/>
        </authorList>
    </citation>
    <scope>IDENTIFICATION</scope>
</reference>
<reference evidence="2 3" key="2">
    <citation type="submission" date="2018-11" db="EMBL/GenBank/DDBJ databases">
        <authorList>
            <consortium name="Pathogen Informatics"/>
        </authorList>
    </citation>
    <scope>NUCLEOTIDE SEQUENCE [LARGE SCALE GENOMIC DNA]</scope>
    <source>
        <strain evidence="2 3">MHpl1</strain>
    </source>
</reference>
<dbReference type="Proteomes" id="UP000268014">
    <property type="component" value="Unassembled WGS sequence"/>
</dbReference>
<dbReference type="AlphaFoldDB" id="A0A0N4W0C5"/>
<evidence type="ECO:0000256" key="1">
    <source>
        <dbReference type="SAM" id="MobiDB-lite"/>
    </source>
</evidence>
<dbReference type="WBParaSite" id="HPLM_0000300101-mRNA-1">
    <property type="protein sequence ID" value="HPLM_0000300101-mRNA-1"/>
    <property type="gene ID" value="HPLM_0000300101"/>
</dbReference>
<feature type="region of interest" description="Disordered" evidence="1">
    <location>
        <begin position="47"/>
        <end position="68"/>
    </location>
</feature>
<evidence type="ECO:0000313" key="4">
    <source>
        <dbReference type="WBParaSite" id="HPLM_0000300101-mRNA-1"/>
    </source>
</evidence>
<gene>
    <name evidence="2" type="ORF">HPLM_LOCUS2994</name>
</gene>
<dbReference type="EMBL" id="UZAF01008243">
    <property type="protein sequence ID" value="VDO17908.1"/>
    <property type="molecule type" value="Genomic_DNA"/>
</dbReference>
<protein>
    <submittedName>
        <fullName evidence="4">Heat shock factor-binding protein 1</fullName>
    </submittedName>
</protein>
<evidence type="ECO:0000313" key="2">
    <source>
        <dbReference type="EMBL" id="VDO17908.1"/>
    </source>
</evidence>
<accession>A0A0N4W0C5</accession>
<feature type="compositionally biased region" description="Basic and acidic residues" evidence="1">
    <location>
        <begin position="47"/>
        <end position="58"/>
    </location>
</feature>
<proteinExistence type="predicted"/>
<organism evidence="4">
    <name type="scientific">Haemonchus placei</name>
    <name type="common">Barber's pole worm</name>
    <dbReference type="NCBI Taxonomy" id="6290"/>
    <lineage>
        <taxon>Eukaryota</taxon>
        <taxon>Metazoa</taxon>
        <taxon>Ecdysozoa</taxon>
        <taxon>Nematoda</taxon>
        <taxon>Chromadorea</taxon>
        <taxon>Rhabditida</taxon>
        <taxon>Rhabditina</taxon>
        <taxon>Rhabditomorpha</taxon>
        <taxon>Strongyloidea</taxon>
        <taxon>Trichostrongylidae</taxon>
        <taxon>Haemonchus</taxon>
    </lineage>
</organism>
<evidence type="ECO:0000313" key="3">
    <source>
        <dbReference type="Proteomes" id="UP000268014"/>
    </source>
</evidence>
<name>A0A0N4W0C5_HAEPC</name>
<keyword evidence="3" id="KW-1185">Reference proteome</keyword>
<sequence>MVGGTVDTTTMLSMFTQLMEEQRSAISSMMSTIMKEQKDIRVIESAPERDQRVRKAEEPLALPNVMQP</sequence>